<dbReference type="InterPro" id="IPR002347">
    <property type="entry name" value="SDR_fam"/>
</dbReference>
<evidence type="ECO:0000313" key="3">
    <source>
        <dbReference type="EMBL" id="HAN27775.1"/>
    </source>
</evidence>
<sequence>MNREGFLAHYGPAALVTGASSGIGDAFARILAAAGFDLLLVARRADRLQALATELTAAHGVRVSVCAADLADPAAVDAIANAAQGLDIGLLVSNAGFGLKGAHQDNEPERMAALLQVNCAAPMQLTHRFLPALLERGRGGIILTSSVEGFMGIPFSAAYAASKAFTNSLGESLWGELQPAGIDVLALCPGSTDTEAHALQGIDPATLEGMMSPREVAELALLNLANGPLYIAGEQNKAMFDALLGMPRRDALRQMADNIRAVLLPRGERP</sequence>
<name>A0A3C1KM99_9GAMM</name>
<comment type="similarity">
    <text evidence="1">Belongs to the short-chain dehydrogenases/reductases (SDR) family.</text>
</comment>
<dbReference type="SUPFAM" id="SSF51735">
    <property type="entry name" value="NAD(P)-binding Rossmann-fold domains"/>
    <property type="match status" value="1"/>
</dbReference>
<dbReference type="Pfam" id="PF00106">
    <property type="entry name" value="adh_short"/>
    <property type="match status" value="1"/>
</dbReference>
<proteinExistence type="inferred from homology"/>
<organism evidence="3 4">
    <name type="scientific">Haliea salexigens</name>
    <dbReference type="NCBI Taxonomy" id="287487"/>
    <lineage>
        <taxon>Bacteria</taxon>
        <taxon>Pseudomonadati</taxon>
        <taxon>Pseudomonadota</taxon>
        <taxon>Gammaproteobacteria</taxon>
        <taxon>Cellvibrionales</taxon>
        <taxon>Halieaceae</taxon>
        <taxon>Haliea</taxon>
    </lineage>
</organism>
<evidence type="ECO:0000313" key="4">
    <source>
        <dbReference type="Proteomes" id="UP000259273"/>
    </source>
</evidence>
<dbReference type="PIRSF" id="PIRSF000126">
    <property type="entry name" value="11-beta-HSD1"/>
    <property type="match status" value="1"/>
</dbReference>
<accession>A0A3C1KM99</accession>
<evidence type="ECO:0000256" key="2">
    <source>
        <dbReference type="ARBA" id="ARBA00023002"/>
    </source>
</evidence>
<dbReference type="InterPro" id="IPR036291">
    <property type="entry name" value="NAD(P)-bd_dom_sf"/>
</dbReference>
<dbReference type="STRING" id="1121937.GCA_000423125_01347"/>
<evidence type="ECO:0000256" key="1">
    <source>
        <dbReference type="ARBA" id="ARBA00006484"/>
    </source>
</evidence>
<dbReference type="GO" id="GO:0016491">
    <property type="term" value="F:oxidoreductase activity"/>
    <property type="evidence" value="ECO:0007669"/>
    <property type="project" value="UniProtKB-KW"/>
</dbReference>
<dbReference type="Gene3D" id="3.40.50.720">
    <property type="entry name" value="NAD(P)-binding Rossmann-like Domain"/>
    <property type="match status" value="1"/>
</dbReference>
<keyword evidence="2" id="KW-0560">Oxidoreductase</keyword>
<dbReference type="PRINTS" id="PR00081">
    <property type="entry name" value="GDHRDH"/>
</dbReference>
<protein>
    <submittedName>
        <fullName evidence="3">Short-chain dehydrogenase</fullName>
    </submittedName>
</protein>
<dbReference type="AlphaFoldDB" id="A0A3C1KM99"/>
<gene>
    <name evidence="3" type="ORF">DCP75_08670</name>
</gene>
<reference evidence="3 4" key="1">
    <citation type="journal article" date="2018" name="Nat. Biotechnol.">
        <title>A standardized bacterial taxonomy based on genome phylogeny substantially revises the tree of life.</title>
        <authorList>
            <person name="Parks D.H."/>
            <person name="Chuvochina M."/>
            <person name="Waite D.W."/>
            <person name="Rinke C."/>
            <person name="Skarshewski A."/>
            <person name="Chaumeil P.A."/>
            <person name="Hugenholtz P."/>
        </authorList>
    </citation>
    <scope>NUCLEOTIDE SEQUENCE [LARGE SCALE GENOMIC DNA]</scope>
    <source>
        <strain evidence="3">UBA9158</strain>
    </source>
</reference>
<dbReference type="Proteomes" id="UP000259273">
    <property type="component" value="Unassembled WGS sequence"/>
</dbReference>
<dbReference type="PANTHER" id="PTHR42901">
    <property type="entry name" value="ALCOHOL DEHYDROGENASE"/>
    <property type="match status" value="1"/>
</dbReference>
<dbReference type="EMBL" id="DMND01000118">
    <property type="protein sequence ID" value="HAN27775.1"/>
    <property type="molecule type" value="Genomic_DNA"/>
</dbReference>
<comment type="caution">
    <text evidence="3">The sequence shown here is derived from an EMBL/GenBank/DDBJ whole genome shotgun (WGS) entry which is preliminary data.</text>
</comment>
<dbReference type="PANTHER" id="PTHR42901:SF1">
    <property type="entry name" value="ALCOHOL DEHYDROGENASE"/>
    <property type="match status" value="1"/>
</dbReference>